<evidence type="ECO:0000256" key="2">
    <source>
        <dbReference type="ARBA" id="ARBA00010497"/>
    </source>
</evidence>
<sequence length="220" mass="24466">MRNPSVPDLYISDPPIRDTLNTKTSKDQDQVVERCRPFLAAQADGLSFNHYGVAHLDRQRHIKFVRKQLGKLPAPFMAVDASRPWVFYWCLNSLSLLGADVSMYREPLIETARSMQNANGGFGGGFGQTSHLATTYAMVLALTIVGGEPAYEVIDRRAMWKWLSALKQRDGGFQMALGGEVDVSLSPDSPAWAPDSDLFTNLADYVRRCKNPDSAHCRSL</sequence>
<evidence type="ECO:0000259" key="8">
    <source>
        <dbReference type="Pfam" id="PF00432"/>
    </source>
</evidence>
<feature type="domain" description="Prenyltransferase alpha-alpha toroid" evidence="8">
    <location>
        <begin position="56"/>
        <end position="185"/>
    </location>
</feature>
<dbReference type="Gene3D" id="1.50.10.20">
    <property type="match status" value="1"/>
</dbReference>
<dbReference type="InterPro" id="IPR045089">
    <property type="entry name" value="PGGT1B-like"/>
</dbReference>
<dbReference type="EMBL" id="JAKJXP020000007">
    <property type="protein sequence ID" value="KAK7756385.1"/>
    <property type="molecule type" value="Genomic_DNA"/>
</dbReference>
<evidence type="ECO:0000313" key="9">
    <source>
        <dbReference type="EMBL" id="KAK7756385.1"/>
    </source>
</evidence>
<keyword evidence="6" id="KW-0677">Repeat</keyword>
<dbReference type="PANTHER" id="PTHR11774:SF6">
    <property type="entry name" value="PROTEIN FARNESYLTRANSFERASE SUBUNIT BETA"/>
    <property type="match status" value="1"/>
</dbReference>
<evidence type="ECO:0000256" key="4">
    <source>
        <dbReference type="ARBA" id="ARBA00022679"/>
    </source>
</evidence>
<dbReference type="PANTHER" id="PTHR11774">
    <property type="entry name" value="GERANYLGERANYL TRANSFERASE TYPE BETA SUBUNIT"/>
    <property type="match status" value="1"/>
</dbReference>
<dbReference type="SUPFAM" id="SSF48239">
    <property type="entry name" value="Terpenoid cyclases/Protein prenyltransferases"/>
    <property type="match status" value="1"/>
</dbReference>
<keyword evidence="3" id="KW-0637">Prenyltransferase</keyword>
<keyword evidence="5" id="KW-0479">Metal-binding</keyword>
<protein>
    <submittedName>
        <fullName evidence="9">CAAX farnesyltransferase (FTase) subunit beta</fullName>
    </submittedName>
</protein>
<keyword evidence="4" id="KW-0808">Transferase</keyword>
<evidence type="ECO:0000256" key="3">
    <source>
        <dbReference type="ARBA" id="ARBA00022602"/>
    </source>
</evidence>
<proteinExistence type="inferred from homology"/>
<keyword evidence="7" id="KW-0862">Zinc</keyword>
<dbReference type="Pfam" id="PF00432">
    <property type="entry name" value="Prenyltrans"/>
    <property type="match status" value="1"/>
</dbReference>
<evidence type="ECO:0000313" key="10">
    <source>
        <dbReference type="Proteomes" id="UP001320420"/>
    </source>
</evidence>
<organism evidence="9 10">
    <name type="scientific">Diatrype stigma</name>
    <dbReference type="NCBI Taxonomy" id="117547"/>
    <lineage>
        <taxon>Eukaryota</taxon>
        <taxon>Fungi</taxon>
        <taxon>Dikarya</taxon>
        <taxon>Ascomycota</taxon>
        <taxon>Pezizomycotina</taxon>
        <taxon>Sordariomycetes</taxon>
        <taxon>Xylariomycetidae</taxon>
        <taxon>Xylariales</taxon>
        <taxon>Diatrypaceae</taxon>
        <taxon>Diatrype</taxon>
    </lineage>
</organism>
<comment type="caution">
    <text evidence="9">The sequence shown here is derived from an EMBL/GenBank/DDBJ whole genome shotgun (WGS) entry which is preliminary data.</text>
</comment>
<evidence type="ECO:0000256" key="7">
    <source>
        <dbReference type="ARBA" id="ARBA00022833"/>
    </source>
</evidence>
<evidence type="ECO:0000256" key="6">
    <source>
        <dbReference type="ARBA" id="ARBA00022737"/>
    </source>
</evidence>
<dbReference type="GO" id="GO:0046872">
    <property type="term" value="F:metal ion binding"/>
    <property type="evidence" value="ECO:0007669"/>
    <property type="project" value="UniProtKB-KW"/>
</dbReference>
<dbReference type="GO" id="GO:0005965">
    <property type="term" value="C:protein farnesyltransferase complex"/>
    <property type="evidence" value="ECO:0007669"/>
    <property type="project" value="TreeGrafter"/>
</dbReference>
<evidence type="ECO:0000256" key="5">
    <source>
        <dbReference type="ARBA" id="ARBA00022723"/>
    </source>
</evidence>
<name>A0AAN9V1K3_9PEZI</name>
<comment type="cofactor">
    <cofactor evidence="1">
        <name>Zn(2+)</name>
        <dbReference type="ChEBI" id="CHEBI:29105"/>
    </cofactor>
</comment>
<comment type="similarity">
    <text evidence="2">Belongs to the protein prenyltransferase subunit beta family.</text>
</comment>
<gene>
    <name evidence="9" type="primary">RAM1</name>
    <name evidence="9" type="ORF">SLS62_001611</name>
</gene>
<keyword evidence="10" id="KW-1185">Reference proteome</keyword>
<dbReference type="InterPro" id="IPR008930">
    <property type="entry name" value="Terpenoid_cyclase/PrenylTrfase"/>
</dbReference>
<dbReference type="Proteomes" id="UP001320420">
    <property type="component" value="Unassembled WGS sequence"/>
</dbReference>
<evidence type="ECO:0000256" key="1">
    <source>
        <dbReference type="ARBA" id="ARBA00001947"/>
    </source>
</evidence>
<dbReference type="GO" id="GO:0004660">
    <property type="term" value="F:protein farnesyltransferase activity"/>
    <property type="evidence" value="ECO:0007669"/>
    <property type="project" value="TreeGrafter"/>
</dbReference>
<dbReference type="AlphaFoldDB" id="A0AAN9V1K3"/>
<dbReference type="InterPro" id="IPR001330">
    <property type="entry name" value="Prenyltrans"/>
</dbReference>
<accession>A0AAN9V1K3</accession>
<reference evidence="9 10" key="1">
    <citation type="submission" date="2024-02" db="EMBL/GenBank/DDBJ databases">
        <title>De novo assembly and annotation of 12 fungi associated with fruit tree decline syndrome in Ontario, Canada.</title>
        <authorList>
            <person name="Sulman M."/>
            <person name="Ellouze W."/>
            <person name="Ilyukhin E."/>
        </authorList>
    </citation>
    <scope>NUCLEOTIDE SEQUENCE [LARGE SCALE GENOMIC DNA]</scope>
    <source>
        <strain evidence="9 10">M11/M66-122</strain>
    </source>
</reference>